<evidence type="ECO:0000259" key="3">
    <source>
        <dbReference type="Pfam" id="PF14870"/>
    </source>
</evidence>
<dbReference type="Proteomes" id="UP001190700">
    <property type="component" value="Unassembled WGS sequence"/>
</dbReference>
<gene>
    <name evidence="4" type="ORF">CYMTET_36244</name>
</gene>
<evidence type="ECO:0000256" key="1">
    <source>
        <dbReference type="ARBA" id="ARBA00022531"/>
    </source>
</evidence>
<reference evidence="4 5" key="1">
    <citation type="journal article" date="2015" name="Genome Biol. Evol.">
        <title>Comparative Genomics of a Bacterivorous Green Alga Reveals Evolutionary Causalities and Consequences of Phago-Mixotrophic Mode of Nutrition.</title>
        <authorList>
            <person name="Burns J.A."/>
            <person name="Paasch A."/>
            <person name="Narechania A."/>
            <person name="Kim E."/>
        </authorList>
    </citation>
    <scope>NUCLEOTIDE SEQUENCE [LARGE SCALE GENOMIC DNA]</scope>
    <source>
        <strain evidence="4 5">PLY_AMNH</strain>
    </source>
</reference>
<keyword evidence="1" id="KW-0602">Photosynthesis</keyword>
<name>A0AAE0F7E3_9CHLO</name>
<dbReference type="Gene3D" id="2.130.10.10">
    <property type="entry name" value="YVTN repeat-like/Quinoprotein amine dehydrogenase"/>
    <property type="match status" value="1"/>
</dbReference>
<evidence type="ECO:0000313" key="5">
    <source>
        <dbReference type="Proteomes" id="UP001190700"/>
    </source>
</evidence>
<dbReference type="SUPFAM" id="SSF110296">
    <property type="entry name" value="Oligoxyloglucan reducing end-specific cellobiohydrolase"/>
    <property type="match status" value="1"/>
</dbReference>
<keyword evidence="2" id="KW-0604">Photosystem II</keyword>
<accession>A0AAE0F7E3</accession>
<dbReference type="PANTHER" id="PTHR47199">
    <property type="entry name" value="PHOTOSYSTEM II STABILITY/ASSEMBLY FACTOR HCF136, CHLOROPLASTIC"/>
    <property type="match status" value="1"/>
</dbReference>
<dbReference type="PANTHER" id="PTHR47199:SF2">
    <property type="entry name" value="PHOTOSYSTEM II STABILITY_ASSEMBLY FACTOR HCF136, CHLOROPLASTIC"/>
    <property type="match status" value="1"/>
</dbReference>
<keyword evidence="5" id="KW-1185">Reference proteome</keyword>
<evidence type="ECO:0000256" key="2">
    <source>
        <dbReference type="ARBA" id="ARBA00023276"/>
    </source>
</evidence>
<evidence type="ECO:0000313" key="4">
    <source>
        <dbReference type="EMBL" id="KAK3254543.1"/>
    </source>
</evidence>
<dbReference type="GO" id="GO:0009523">
    <property type="term" value="C:photosystem II"/>
    <property type="evidence" value="ECO:0007669"/>
    <property type="project" value="UniProtKB-KW"/>
</dbReference>
<dbReference type="GO" id="GO:0015979">
    <property type="term" value="P:photosynthesis"/>
    <property type="evidence" value="ECO:0007669"/>
    <property type="project" value="UniProtKB-KW"/>
</dbReference>
<organism evidence="4 5">
    <name type="scientific">Cymbomonas tetramitiformis</name>
    <dbReference type="NCBI Taxonomy" id="36881"/>
    <lineage>
        <taxon>Eukaryota</taxon>
        <taxon>Viridiplantae</taxon>
        <taxon>Chlorophyta</taxon>
        <taxon>Pyramimonadophyceae</taxon>
        <taxon>Pyramimonadales</taxon>
        <taxon>Pyramimonadaceae</taxon>
        <taxon>Cymbomonas</taxon>
    </lineage>
</organism>
<dbReference type="Pfam" id="PF14870">
    <property type="entry name" value="PSII_BNR"/>
    <property type="match status" value="1"/>
</dbReference>
<dbReference type="AlphaFoldDB" id="A0AAE0F7E3"/>
<comment type="caution">
    <text evidence="4">The sequence shown here is derived from an EMBL/GenBank/DDBJ whole genome shotgun (WGS) entry which is preliminary data.</text>
</comment>
<dbReference type="EMBL" id="LGRX02023452">
    <property type="protein sequence ID" value="KAK3254543.1"/>
    <property type="molecule type" value="Genomic_DNA"/>
</dbReference>
<dbReference type="InterPro" id="IPR028203">
    <property type="entry name" value="PSII_CF48-like_dom"/>
</dbReference>
<feature type="domain" description="Photosynthesis system II assembly factor Ycf48/Hcf136-like" evidence="3">
    <location>
        <begin position="165"/>
        <end position="246"/>
    </location>
</feature>
<sequence>MSALEGRNVCRQIRLVSAVFLSIILVSEAQYTDLQLPFWLLETSGVETTLHDISFLEANIAFVVGERDTILYTENDGISWTSKATGSDQSGRLHWHGISFGERCIANPNWRPGFFPYVCDLKHGYAVGSIGNIVKTEDRGESWNIQSNFDLTERPDLVLTIGNTNLWKVQAVTSELAWIVGDNAVILHTSDGGVVWRVQTSPVTGSGKAIYNLLFESNSTGWVVGDQGLLLKTTNGGETWNKLPLAGYSGRQNFFSIRAYKDAADDVLFITAEEGLILRVASHLPGSGANATAVQTVVNATCGSDAINGVVFHQAAQSKWPHEPVIESGFAVGQNGVICQSSDRGYTWEHQVDPPLPLFCKPVRISVRVF</sequence>
<proteinExistence type="predicted"/>
<dbReference type="InterPro" id="IPR015943">
    <property type="entry name" value="WD40/YVTN_repeat-like_dom_sf"/>
</dbReference>
<protein>
    <recommendedName>
        <fullName evidence="3">Photosynthesis system II assembly factor Ycf48/Hcf136-like domain-containing protein</fullName>
    </recommendedName>
</protein>